<keyword evidence="2" id="KW-1185">Reference proteome</keyword>
<organism evidence="1 2">
    <name type="scientific">Mucilaginibacter xinganensis</name>
    <dbReference type="NCBI Taxonomy" id="1234841"/>
    <lineage>
        <taxon>Bacteria</taxon>
        <taxon>Pseudomonadati</taxon>
        <taxon>Bacteroidota</taxon>
        <taxon>Sphingobacteriia</taxon>
        <taxon>Sphingobacteriales</taxon>
        <taxon>Sphingobacteriaceae</taxon>
        <taxon>Mucilaginibacter</taxon>
    </lineage>
</organism>
<dbReference type="KEGG" id="muc:MuYL_0384"/>
<reference evidence="1 2" key="1">
    <citation type="submission" date="2017-08" db="EMBL/GenBank/DDBJ databases">
        <title>Complete genome sequence of Mucilaginibacter sp. strain BJC16-A31.</title>
        <authorList>
            <consortium name="Henan University of Science and Technology"/>
            <person name="You X."/>
        </authorList>
    </citation>
    <scope>NUCLEOTIDE SEQUENCE [LARGE SCALE GENOMIC DNA]</scope>
    <source>
        <strain evidence="1 2">BJC16-A31</strain>
    </source>
</reference>
<sequence length="50" mass="5740">MIWCGGLSKQDVLLPLIGVPPFRNTKEPLRQLTNRNNSILKYTKTNFLIP</sequence>
<dbReference type="AlphaFoldDB" id="A0A223NR17"/>
<name>A0A223NR17_9SPHI</name>
<evidence type="ECO:0000313" key="2">
    <source>
        <dbReference type="Proteomes" id="UP000215002"/>
    </source>
</evidence>
<dbReference type="EMBL" id="CP022743">
    <property type="protein sequence ID" value="ASU32287.1"/>
    <property type="molecule type" value="Genomic_DNA"/>
</dbReference>
<dbReference type="Proteomes" id="UP000215002">
    <property type="component" value="Chromosome"/>
</dbReference>
<gene>
    <name evidence="1" type="ORF">MuYL_0384</name>
</gene>
<protein>
    <submittedName>
        <fullName evidence="1">Uncharacterized protein</fullName>
    </submittedName>
</protein>
<evidence type="ECO:0000313" key="1">
    <source>
        <dbReference type="EMBL" id="ASU32287.1"/>
    </source>
</evidence>
<proteinExistence type="predicted"/>
<accession>A0A223NR17</accession>